<evidence type="ECO:0000256" key="4">
    <source>
        <dbReference type="PIRSR" id="PIRSR613273-3"/>
    </source>
</evidence>
<dbReference type="AlphaFoldDB" id="A0A8J4STW2"/>
<evidence type="ECO:0008006" key="7">
    <source>
        <dbReference type="Google" id="ProtNLM"/>
    </source>
</evidence>
<accession>A0A8J4STW2</accession>
<dbReference type="PRINTS" id="PR01705">
    <property type="entry name" value="TSP1REPEAT"/>
</dbReference>
<gene>
    <name evidence="5" type="ORF">PHET_00269</name>
</gene>
<evidence type="ECO:0000256" key="2">
    <source>
        <dbReference type="ARBA" id="ARBA00022525"/>
    </source>
</evidence>
<dbReference type="GO" id="GO:0031012">
    <property type="term" value="C:extracellular matrix"/>
    <property type="evidence" value="ECO:0007669"/>
    <property type="project" value="TreeGrafter"/>
</dbReference>
<feature type="disulfide bond" evidence="4">
    <location>
        <begin position="49"/>
        <end position="87"/>
    </location>
</feature>
<dbReference type="PANTHER" id="PTHR13723">
    <property type="entry name" value="ADAMTS A DISINTEGRIN AND METALLOPROTEASE WITH THROMBOSPONDIN MOTIFS PROTEASE"/>
    <property type="match status" value="1"/>
</dbReference>
<dbReference type="InterPro" id="IPR013273">
    <property type="entry name" value="ADAMTS/ADAMTS-like"/>
</dbReference>
<feature type="disulfide bond" evidence="4">
    <location>
        <begin position="60"/>
        <end position="72"/>
    </location>
</feature>
<comment type="caution">
    <text evidence="5">The sequence shown here is derived from an EMBL/GenBank/DDBJ whole genome shotgun (WGS) entry which is preliminary data.</text>
</comment>
<name>A0A8J4STW2_9TREM</name>
<reference evidence="5" key="1">
    <citation type="submission" date="2019-05" db="EMBL/GenBank/DDBJ databases">
        <title>Annotation for the trematode Paragonimus heterotremus.</title>
        <authorList>
            <person name="Choi Y.-J."/>
        </authorList>
    </citation>
    <scope>NUCLEOTIDE SEQUENCE</scope>
    <source>
        <strain evidence="5">LC</strain>
    </source>
</reference>
<organism evidence="5 6">
    <name type="scientific">Paragonimus heterotremus</name>
    <dbReference type="NCBI Taxonomy" id="100268"/>
    <lineage>
        <taxon>Eukaryota</taxon>
        <taxon>Metazoa</taxon>
        <taxon>Spiralia</taxon>
        <taxon>Lophotrochozoa</taxon>
        <taxon>Platyhelminthes</taxon>
        <taxon>Trematoda</taxon>
        <taxon>Digenea</taxon>
        <taxon>Plagiorchiida</taxon>
        <taxon>Troglotremata</taxon>
        <taxon>Troglotrematidae</taxon>
        <taxon>Paragonimus</taxon>
    </lineage>
</organism>
<dbReference type="Gene3D" id="2.20.100.10">
    <property type="entry name" value="Thrombospondin type-1 (TSP1) repeat"/>
    <property type="match status" value="1"/>
</dbReference>
<dbReference type="PROSITE" id="PS50092">
    <property type="entry name" value="TSP1"/>
    <property type="match status" value="1"/>
</dbReference>
<dbReference type="GO" id="GO:0006508">
    <property type="term" value="P:proteolysis"/>
    <property type="evidence" value="ECO:0007669"/>
    <property type="project" value="TreeGrafter"/>
</dbReference>
<proteinExistence type="predicted"/>
<dbReference type="GO" id="GO:0005576">
    <property type="term" value="C:extracellular region"/>
    <property type="evidence" value="ECO:0007669"/>
    <property type="project" value="UniProtKB-SubCell"/>
</dbReference>
<dbReference type="FunFam" id="2.20.100.10:FF:000006">
    <property type="entry name" value="A disintegrin and metalloproteinase with thrombospondin motifs 1"/>
    <property type="match status" value="1"/>
</dbReference>
<dbReference type="SUPFAM" id="SSF82895">
    <property type="entry name" value="TSP-1 type 1 repeat"/>
    <property type="match status" value="1"/>
</dbReference>
<dbReference type="InterPro" id="IPR050439">
    <property type="entry name" value="ADAMTS_ADAMTS-like"/>
</dbReference>
<feature type="disulfide bond" evidence="4">
    <location>
        <begin position="45"/>
        <end position="82"/>
    </location>
</feature>
<dbReference type="SMART" id="SM00209">
    <property type="entry name" value="TSP1"/>
    <property type="match status" value="1"/>
</dbReference>
<sequence length="167" mass="18505">MEAAWAEGSSCGENKWCIQGQCVPNSQKPVRVDGNWGPWGPWSLCSRTCGGGVRFSERECNNPEPQHGGDFCHGTRTRMRSCAIQPCEKHLDIRQQLCDRIGQHYGTHLVAYVPKLGEATACALTCLDNGQAIHHGISIPDGTPCYAQRDDICIKGVCWVSYLRFRP</sequence>
<dbReference type="GO" id="GO:0004222">
    <property type="term" value="F:metalloendopeptidase activity"/>
    <property type="evidence" value="ECO:0007669"/>
    <property type="project" value="TreeGrafter"/>
</dbReference>
<protein>
    <recommendedName>
        <fullName evidence="7">ADAMTS cysteine-rich domain-containing protein</fullName>
    </recommendedName>
</protein>
<keyword evidence="2" id="KW-0964">Secreted</keyword>
<dbReference type="EMBL" id="LUCH01000077">
    <property type="protein sequence ID" value="KAF5406173.1"/>
    <property type="molecule type" value="Genomic_DNA"/>
</dbReference>
<dbReference type="InterPro" id="IPR036383">
    <property type="entry name" value="TSP1_rpt_sf"/>
</dbReference>
<dbReference type="Gene3D" id="3.40.1620.60">
    <property type="match status" value="1"/>
</dbReference>
<evidence type="ECO:0000256" key="1">
    <source>
        <dbReference type="ARBA" id="ARBA00004613"/>
    </source>
</evidence>
<keyword evidence="3 4" id="KW-1015">Disulfide bond</keyword>
<comment type="subcellular location">
    <subcellularLocation>
        <location evidence="1">Secreted</location>
    </subcellularLocation>
</comment>
<dbReference type="PRINTS" id="PR01857">
    <property type="entry name" value="ADAMTSFAMILY"/>
</dbReference>
<evidence type="ECO:0000313" key="5">
    <source>
        <dbReference type="EMBL" id="KAF5406173.1"/>
    </source>
</evidence>
<evidence type="ECO:0000256" key="3">
    <source>
        <dbReference type="ARBA" id="ARBA00023157"/>
    </source>
</evidence>
<dbReference type="InterPro" id="IPR000884">
    <property type="entry name" value="TSP1_rpt"/>
</dbReference>
<feature type="disulfide bond" evidence="4">
    <location>
        <begin position="11"/>
        <end position="22"/>
    </location>
</feature>
<keyword evidence="6" id="KW-1185">Reference proteome</keyword>
<dbReference type="PANTHER" id="PTHR13723:SF281">
    <property type="entry name" value="PAPILIN"/>
    <property type="match status" value="1"/>
</dbReference>
<dbReference type="OrthoDB" id="6273859at2759"/>
<dbReference type="Proteomes" id="UP000748531">
    <property type="component" value="Unassembled WGS sequence"/>
</dbReference>
<dbReference type="Pfam" id="PF00090">
    <property type="entry name" value="TSP_1"/>
    <property type="match status" value="1"/>
</dbReference>
<dbReference type="GO" id="GO:0030198">
    <property type="term" value="P:extracellular matrix organization"/>
    <property type="evidence" value="ECO:0007669"/>
    <property type="project" value="InterPro"/>
</dbReference>
<evidence type="ECO:0000313" key="6">
    <source>
        <dbReference type="Proteomes" id="UP000748531"/>
    </source>
</evidence>